<accession>A0ACC1XXE4</accession>
<protein>
    <submittedName>
        <fullName evidence="1">NBS-LRR disease resistance protein</fullName>
    </submittedName>
</protein>
<reference evidence="1 2" key="1">
    <citation type="journal article" date="2023" name="Science">
        <title>Complex scaffold remodeling in plant triterpene biosynthesis.</title>
        <authorList>
            <person name="De La Pena R."/>
            <person name="Hodgson H."/>
            <person name="Liu J.C."/>
            <person name="Stephenson M.J."/>
            <person name="Martin A.C."/>
            <person name="Owen C."/>
            <person name="Harkess A."/>
            <person name="Leebens-Mack J."/>
            <person name="Jimenez L.E."/>
            <person name="Osbourn A."/>
            <person name="Sattely E.S."/>
        </authorList>
    </citation>
    <scope>NUCLEOTIDE SEQUENCE [LARGE SCALE GENOMIC DNA]</scope>
    <source>
        <strain evidence="2">cv. JPN11</strain>
        <tissue evidence="1">Leaf</tissue>
    </source>
</reference>
<evidence type="ECO:0000313" key="2">
    <source>
        <dbReference type="Proteomes" id="UP001164539"/>
    </source>
</evidence>
<comment type="caution">
    <text evidence="1">The sequence shown here is derived from an EMBL/GenBank/DDBJ whole genome shotgun (WGS) entry which is preliminary data.</text>
</comment>
<evidence type="ECO:0000313" key="1">
    <source>
        <dbReference type="EMBL" id="KAJ4715602.1"/>
    </source>
</evidence>
<organism evidence="1 2">
    <name type="scientific">Melia azedarach</name>
    <name type="common">Chinaberry tree</name>
    <dbReference type="NCBI Taxonomy" id="155640"/>
    <lineage>
        <taxon>Eukaryota</taxon>
        <taxon>Viridiplantae</taxon>
        <taxon>Streptophyta</taxon>
        <taxon>Embryophyta</taxon>
        <taxon>Tracheophyta</taxon>
        <taxon>Spermatophyta</taxon>
        <taxon>Magnoliopsida</taxon>
        <taxon>eudicotyledons</taxon>
        <taxon>Gunneridae</taxon>
        <taxon>Pentapetalae</taxon>
        <taxon>rosids</taxon>
        <taxon>malvids</taxon>
        <taxon>Sapindales</taxon>
        <taxon>Meliaceae</taxon>
        <taxon>Melia</taxon>
    </lineage>
</organism>
<keyword evidence="2" id="KW-1185">Reference proteome</keyword>
<dbReference type="Proteomes" id="UP001164539">
    <property type="component" value="Chromosome 7"/>
</dbReference>
<dbReference type="EMBL" id="CM051400">
    <property type="protein sequence ID" value="KAJ4715602.1"/>
    <property type="molecule type" value="Genomic_DNA"/>
</dbReference>
<sequence length="1030" mass="118158">MGGHKMAKEVRIFFSKSNQIAYSLKMGHKIKTIRERLDAIKSDEQFLRFKPDNGQGMNYYNRLERDTHSYVPKENVVGREKDIETIIKLLLDSGVYAENNLSVISIVGIGGVGKTTLVQSVYNAEEVVNHFQLRMWVCVSDDFTTKIIVEKILKSTDTKDIEKLEMDGLQKELRRQIDGQKYLLVLDDVWNDNLEKWLSLEALLRNGAKGSKIIVTTRSNRVAQIMSKPQLTHDLQGLIEDMSWSLFKKIVFGQGKEPQDSSDLVAIGKDIVRKCVGVPLAIRTIARLLYGKDEKYWLSFRDQELFEIDQSEGDIMPILKLSYDHLSPQLKQCFAYCALFPKDYEFEKENLIQLWMAQGFLGASKKNQCLEDVGNEYFMDLLSGSFFQDLEEERDLDEGRRLVTCKMHDLMHDLAQLVVGSECKMITNDGDNVDERRHHISFDPSLYSLEIPTAMLRANRLRTFLPLHPRVYLSDIHFSKFISSFKCLRTLKLNNIRIKEVPTSIGKLKHLRYLDLSGNGDIEELPDSMSKLINLQTLDLYRCESLQQLPRDMRKMVSLRYLTLKDCNSLTSMPRGLGQLTGLRRLSLFVAGKRDRKNDALRKLNGLNELRGRLTIKVLGDKENVNLAEVNLEKKQYLESLWLVGKSEDGRMTVEGLKPHSNLKELSVYGLGNVMFSGCMSSFTRLSKIIISESSNLRSITPLDQLPSLLSLTLEYLLNLEYVSESDRVGDSSTSTPLPTTFFPSLKKLFILNCNKLKEWWKINDDQATTTTEEEKAEVLLSFPRLSELFIWDCPELTCMPLYPTMEELSLEKTSAKTLQQTMEMKMKSNADVDDAAGPSTSYSAFSAPALSNLKSLVLQCIDDLESLPELLQRVNSLVEMDISHSPKLISQLPQCIKYLSSLEKLTIGGCDQLDLQFDDDDCQWQGLRSLRYLKFEMVKNMECLPKWINHITALQHLHIFGCESLMYLPEGMQMDKLEMEFCHHLTERCGNNEGEEWPKIAHIPNILIQYRWIQLEGQYQAMNHELKVS</sequence>
<name>A0ACC1XXE4_MELAZ</name>
<proteinExistence type="predicted"/>
<gene>
    <name evidence="1" type="ORF">OWV82_013937</name>
</gene>